<accession>A0ABW8ZDJ5</accession>
<proteinExistence type="predicted"/>
<dbReference type="EMBL" id="JAQQFR010000014">
    <property type="protein sequence ID" value="MFL9880575.1"/>
    <property type="molecule type" value="Genomic_DNA"/>
</dbReference>
<comment type="caution">
    <text evidence="1">The sequence shown here is derived from an EMBL/GenBank/DDBJ whole genome shotgun (WGS) entry which is preliminary data.</text>
</comment>
<protein>
    <submittedName>
        <fullName evidence="1">Uncharacterized protein</fullName>
    </submittedName>
</protein>
<name>A0ABW8ZDJ5_9BURK</name>
<reference evidence="1 2" key="1">
    <citation type="journal article" date="2024" name="Chem. Sci.">
        <title>Discovery of megapolipeptins by genome mining of a Burkholderiales bacteria collection.</title>
        <authorList>
            <person name="Paulo B.S."/>
            <person name="Recchia M.J.J."/>
            <person name="Lee S."/>
            <person name="Fergusson C.H."/>
            <person name="Romanowski S.B."/>
            <person name="Hernandez A."/>
            <person name="Krull N."/>
            <person name="Liu D.Y."/>
            <person name="Cavanagh H."/>
            <person name="Bos A."/>
            <person name="Gray C.A."/>
            <person name="Murphy B.T."/>
            <person name="Linington R.G."/>
            <person name="Eustaquio A.S."/>
        </authorList>
    </citation>
    <scope>NUCLEOTIDE SEQUENCE [LARGE SCALE GENOMIC DNA]</scope>
    <source>
        <strain evidence="1 2">RL21-008-BIB-B</strain>
    </source>
</reference>
<dbReference type="Proteomes" id="UP001629214">
    <property type="component" value="Unassembled WGS sequence"/>
</dbReference>
<organism evidence="1 2">
    <name type="scientific">Herbaspirillum rhizosphaerae</name>
    <dbReference type="NCBI Taxonomy" id="346179"/>
    <lineage>
        <taxon>Bacteria</taxon>
        <taxon>Pseudomonadati</taxon>
        <taxon>Pseudomonadota</taxon>
        <taxon>Betaproteobacteria</taxon>
        <taxon>Burkholderiales</taxon>
        <taxon>Oxalobacteraceae</taxon>
        <taxon>Herbaspirillum</taxon>
    </lineage>
</organism>
<evidence type="ECO:0000313" key="1">
    <source>
        <dbReference type="EMBL" id="MFL9880575.1"/>
    </source>
</evidence>
<gene>
    <name evidence="1" type="ORF">PQR63_19420</name>
</gene>
<dbReference type="RefSeq" id="WP_408169602.1">
    <property type="nucleotide sequence ID" value="NZ_JAQQFR010000014.1"/>
</dbReference>
<keyword evidence="2" id="KW-1185">Reference proteome</keyword>
<evidence type="ECO:0000313" key="2">
    <source>
        <dbReference type="Proteomes" id="UP001629214"/>
    </source>
</evidence>
<sequence length="154" mass="16820">MECVLVDMQKYTALKGMVDQSAKAYAAATSLIDALNHTFAGTNSALGAGALKIAPIALESFEFSVTSGVTQGRLTYDAEIIEGAYVGALTLWKRSFNAEGARIWTKAWKVYLPANDSPYYFDGRQRQALEIIGPRGDRTIVTIGTTFIVRLMEE</sequence>